<dbReference type="AlphaFoldDB" id="G8WTN9"/>
<evidence type="ECO:0000313" key="2">
    <source>
        <dbReference type="EMBL" id="AEW93682.1"/>
    </source>
</evidence>
<protein>
    <submittedName>
        <fullName evidence="2">Uncharacterized protein</fullName>
    </submittedName>
</protein>
<dbReference type="STRING" id="1003195.SCATT_13110"/>
<dbReference type="Proteomes" id="UP000007842">
    <property type="component" value="Chromosome"/>
</dbReference>
<organism evidence="2 3">
    <name type="scientific">Streptantibioticus cattleyicolor (strain ATCC 35852 / DSM 46488 / JCM 4925 / NBRC 14057 / NRRL 8057)</name>
    <name type="common">Streptomyces cattleya</name>
    <dbReference type="NCBI Taxonomy" id="1003195"/>
    <lineage>
        <taxon>Bacteria</taxon>
        <taxon>Bacillati</taxon>
        <taxon>Actinomycetota</taxon>
        <taxon>Actinomycetes</taxon>
        <taxon>Kitasatosporales</taxon>
        <taxon>Streptomycetaceae</taxon>
        <taxon>Streptantibioticus</taxon>
    </lineage>
</organism>
<name>G8WTN9_STREN</name>
<feature type="compositionally biased region" description="Basic residues" evidence="1">
    <location>
        <begin position="27"/>
        <end position="41"/>
    </location>
</feature>
<dbReference type="KEGG" id="scy:SCATT_13110"/>
<dbReference type="EMBL" id="CP003219">
    <property type="protein sequence ID" value="AEW93682.1"/>
    <property type="molecule type" value="Genomic_DNA"/>
</dbReference>
<accession>G8WTN9</accession>
<feature type="region of interest" description="Disordered" evidence="1">
    <location>
        <begin position="1"/>
        <end position="62"/>
    </location>
</feature>
<reference evidence="3" key="1">
    <citation type="submission" date="2011-12" db="EMBL/GenBank/DDBJ databases">
        <title>Complete genome sequence of Streptomyces cattleya strain DSM 46488.</title>
        <authorList>
            <person name="Ou H.-Y."/>
            <person name="Li P."/>
            <person name="Zhao C."/>
            <person name="O'Hagan D."/>
            <person name="Deng Z."/>
        </authorList>
    </citation>
    <scope>NUCLEOTIDE SEQUENCE [LARGE SCALE GENOMIC DNA]</scope>
    <source>
        <strain evidence="3">ATCC 35852 / DSM 46488 / JCM 4925 / NBRC 14057 / NRRL 8057</strain>
    </source>
</reference>
<evidence type="ECO:0000313" key="3">
    <source>
        <dbReference type="Proteomes" id="UP000007842"/>
    </source>
</evidence>
<evidence type="ECO:0000256" key="1">
    <source>
        <dbReference type="SAM" id="MobiDB-lite"/>
    </source>
</evidence>
<dbReference type="PATRIC" id="fig|1003195.29.peg.1317"/>
<proteinExistence type="predicted"/>
<keyword evidence="3" id="KW-1185">Reference proteome</keyword>
<sequence length="166" mass="17215">MGGGWSVAGSPRAGTAIGRRPGGGRLGGRRRCGGRGRRRGRGGGGRRYVGQRRAGGHGRYRSSRRLRTVAQDGGGSVRGSLGRAARGGCGGCFGLAGAGTGGVARGRGRREVRTGDGANLAVATGSFVLRAPYSPERVNPLQRYPRNASLRRPWRGNAPSPFNVHV</sequence>
<dbReference type="HOGENOM" id="CLU_1601734_0_0_11"/>
<gene>
    <name evidence="2" type="ordered locus">SCATT_13110</name>
</gene>